<protein>
    <submittedName>
        <fullName evidence="2">Uncharacterized protein</fullName>
    </submittedName>
</protein>
<dbReference type="AlphaFoldDB" id="A0A917BFI5"/>
<feature type="transmembrane region" description="Helical" evidence="1">
    <location>
        <begin position="146"/>
        <end position="164"/>
    </location>
</feature>
<proteinExistence type="predicted"/>
<keyword evidence="1" id="KW-1133">Transmembrane helix</keyword>
<dbReference type="InterPro" id="IPR046740">
    <property type="entry name" value="DUF6790"/>
</dbReference>
<dbReference type="Pfam" id="PF20589">
    <property type="entry name" value="DUF6790"/>
    <property type="match status" value="1"/>
</dbReference>
<gene>
    <name evidence="2" type="ORF">GCM10011399_37340</name>
</gene>
<accession>A0A917BFI5</accession>
<keyword evidence="1" id="KW-0472">Membrane</keyword>
<comment type="caution">
    <text evidence="2">The sequence shown here is derived from an EMBL/GenBank/DDBJ whole genome shotgun (WGS) entry which is preliminary data.</text>
</comment>
<dbReference type="Proteomes" id="UP000598775">
    <property type="component" value="Unassembled WGS sequence"/>
</dbReference>
<name>A0A917BFI5_9MICO</name>
<feature type="transmembrane region" description="Helical" evidence="1">
    <location>
        <begin position="6"/>
        <end position="31"/>
    </location>
</feature>
<evidence type="ECO:0000313" key="2">
    <source>
        <dbReference type="EMBL" id="GGF41162.1"/>
    </source>
</evidence>
<feature type="transmembrane region" description="Helical" evidence="1">
    <location>
        <begin position="113"/>
        <end position="134"/>
    </location>
</feature>
<keyword evidence="3" id="KW-1185">Reference proteome</keyword>
<sequence length="187" mass="19925">MISHIIAALIGNYMTTFFVIGLIVATVKVLARRGHRSPSFVSGTYLNSFVLWAVGIGQVVNFIMHSVFGDYAAKTIGWAQSPFQLELAISSLAFGVMAIILSKKNSTFRGKVALVIAQAIFGFGAAGGHIYQTIVNHDYAANNTGLLLVMDIAISAVGLALVIWHSGARRSQPSATDAVPERQTMAA</sequence>
<dbReference type="RefSeq" id="WP_188681178.1">
    <property type="nucleotide sequence ID" value="NZ_BMGP01000009.1"/>
</dbReference>
<organism evidence="2 3">
    <name type="scientific">Subtercola lobariae</name>
    <dbReference type="NCBI Taxonomy" id="1588641"/>
    <lineage>
        <taxon>Bacteria</taxon>
        <taxon>Bacillati</taxon>
        <taxon>Actinomycetota</taxon>
        <taxon>Actinomycetes</taxon>
        <taxon>Micrococcales</taxon>
        <taxon>Microbacteriaceae</taxon>
        <taxon>Subtercola</taxon>
    </lineage>
</organism>
<reference evidence="2 3" key="1">
    <citation type="journal article" date="2014" name="Int. J. Syst. Evol. Microbiol.">
        <title>Complete genome sequence of Corynebacterium casei LMG S-19264T (=DSM 44701T), isolated from a smear-ripened cheese.</title>
        <authorList>
            <consortium name="US DOE Joint Genome Institute (JGI-PGF)"/>
            <person name="Walter F."/>
            <person name="Albersmeier A."/>
            <person name="Kalinowski J."/>
            <person name="Ruckert C."/>
        </authorList>
    </citation>
    <scope>NUCLEOTIDE SEQUENCE [LARGE SCALE GENOMIC DNA]</scope>
    <source>
        <strain evidence="2 3">CGMCC 1.12976</strain>
    </source>
</reference>
<evidence type="ECO:0000313" key="3">
    <source>
        <dbReference type="Proteomes" id="UP000598775"/>
    </source>
</evidence>
<feature type="transmembrane region" description="Helical" evidence="1">
    <location>
        <begin position="83"/>
        <end position="101"/>
    </location>
</feature>
<keyword evidence="1" id="KW-0812">Transmembrane</keyword>
<dbReference type="EMBL" id="BMGP01000009">
    <property type="protein sequence ID" value="GGF41162.1"/>
    <property type="molecule type" value="Genomic_DNA"/>
</dbReference>
<evidence type="ECO:0000256" key="1">
    <source>
        <dbReference type="SAM" id="Phobius"/>
    </source>
</evidence>
<feature type="transmembrane region" description="Helical" evidence="1">
    <location>
        <begin position="43"/>
        <end position="63"/>
    </location>
</feature>